<sequence>MTADIGKIIRLMRTQPTNVRYADAVALCTVLFGAPRRTAGSHVIFKTPWPGDPRINLQWQGNKAKSYQIRQILEAIDRLDAVREMTK</sequence>
<organism evidence="1 2">
    <name type="scientific">Corticimicrobacter populi</name>
    <dbReference type="NCBI Taxonomy" id="2175229"/>
    <lineage>
        <taxon>Bacteria</taxon>
        <taxon>Pseudomonadati</taxon>
        <taxon>Pseudomonadota</taxon>
        <taxon>Betaproteobacteria</taxon>
        <taxon>Burkholderiales</taxon>
        <taxon>Alcaligenaceae</taxon>
        <taxon>Corticimicrobacter</taxon>
    </lineage>
</organism>
<evidence type="ECO:0000313" key="1">
    <source>
        <dbReference type="EMBL" id="PWF25482.1"/>
    </source>
</evidence>
<dbReference type="Proteomes" id="UP000245212">
    <property type="component" value="Unassembled WGS sequence"/>
</dbReference>
<comment type="caution">
    <text evidence="1">The sequence shown here is derived from an EMBL/GenBank/DDBJ whole genome shotgun (WGS) entry which is preliminary data.</text>
</comment>
<gene>
    <name evidence="1" type="ORF">DD235_04970</name>
</gene>
<evidence type="ECO:0000313" key="2">
    <source>
        <dbReference type="Proteomes" id="UP000245212"/>
    </source>
</evidence>
<reference evidence="2" key="1">
    <citation type="submission" date="2018-05" db="EMBL/GenBank/DDBJ databases">
        <authorList>
            <person name="Li Y."/>
        </authorList>
    </citation>
    <scope>NUCLEOTIDE SEQUENCE [LARGE SCALE GENOMIC DNA]</scope>
    <source>
        <strain evidence="2">3d-2-2</strain>
    </source>
</reference>
<name>A0A2V1K931_9BURK</name>
<accession>A0A2V1K931</accession>
<proteinExistence type="predicted"/>
<dbReference type="EMBL" id="QETA01000001">
    <property type="protein sequence ID" value="PWF25482.1"/>
    <property type="molecule type" value="Genomic_DNA"/>
</dbReference>
<dbReference type="RefSeq" id="WP_109060885.1">
    <property type="nucleotide sequence ID" value="NZ_QETA01000001.1"/>
</dbReference>
<dbReference type="AlphaFoldDB" id="A0A2V1K931"/>
<keyword evidence="2" id="KW-1185">Reference proteome</keyword>
<protein>
    <submittedName>
        <fullName evidence="1">Toxin HicA</fullName>
    </submittedName>
</protein>